<keyword evidence="4 8" id="KW-0378">Hydrolase</keyword>
<dbReference type="SUPFAM" id="SSF143081">
    <property type="entry name" value="BB1717-like"/>
    <property type="match status" value="1"/>
</dbReference>
<dbReference type="GO" id="GO:0008233">
    <property type="term" value="F:peptidase activity"/>
    <property type="evidence" value="ECO:0007669"/>
    <property type="project" value="UniProtKB-KW"/>
</dbReference>
<proteinExistence type="inferred from homology"/>
<keyword evidence="2 8" id="KW-0645">Protease</keyword>
<keyword evidence="7" id="KW-0456">Lyase</keyword>
<name>A0A917PQ23_9PSED</name>
<dbReference type="InterPro" id="IPR003738">
    <property type="entry name" value="SRAP"/>
</dbReference>
<evidence type="ECO:0000256" key="5">
    <source>
        <dbReference type="ARBA" id="ARBA00023124"/>
    </source>
</evidence>
<dbReference type="GO" id="GO:0006508">
    <property type="term" value="P:proteolysis"/>
    <property type="evidence" value="ECO:0007669"/>
    <property type="project" value="UniProtKB-KW"/>
</dbReference>
<comment type="similarity">
    <text evidence="1 8">Belongs to the SOS response-associated peptidase family.</text>
</comment>
<dbReference type="RefSeq" id="WP_188982147.1">
    <property type="nucleotide sequence ID" value="NZ_BMPO01000002.1"/>
</dbReference>
<evidence type="ECO:0000256" key="8">
    <source>
        <dbReference type="RuleBase" id="RU364100"/>
    </source>
</evidence>
<evidence type="ECO:0000256" key="2">
    <source>
        <dbReference type="ARBA" id="ARBA00022670"/>
    </source>
</evidence>
<organism evidence="9 10">
    <name type="scientific">Pseudomonas matsuisoli</name>
    <dbReference type="NCBI Taxonomy" id="1515666"/>
    <lineage>
        <taxon>Bacteria</taxon>
        <taxon>Pseudomonadati</taxon>
        <taxon>Pseudomonadota</taxon>
        <taxon>Gammaproteobacteria</taxon>
        <taxon>Pseudomonadales</taxon>
        <taxon>Pseudomonadaceae</taxon>
        <taxon>Pseudomonas</taxon>
    </lineage>
</organism>
<dbReference type="Gene3D" id="3.90.1680.10">
    <property type="entry name" value="SOS response associated peptidase-like"/>
    <property type="match status" value="1"/>
</dbReference>
<keyword evidence="10" id="KW-1185">Reference proteome</keyword>
<reference evidence="9" key="2">
    <citation type="submission" date="2020-09" db="EMBL/GenBank/DDBJ databases">
        <authorList>
            <person name="Sun Q."/>
            <person name="Ohkuma M."/>
        </authorList>
    </citation>
    <scope>NUCLEOTIDE SEQUENCE</scope>
    <source>
        <strain evidence="9">JCM 30078</strain>
    </source>
</reference>
<dbReference type="GO" id="GO:0016829">
    <property type="term" value="F:lyase activity"/>
    <property type="evidence" value="ECO:0007669"/>
    <property type="project" value="UniProtKB-KW"/>
</dbReference>
<evidence type="ECO:0000313" key="10">
    <source>
        <dbReference type="Proteomes" id="UP000635983"/>
    </source>
</evidence>
<evidence type="ECO:0000256" key="7">
    <source>
        <dbReference type="ARBA" id="ARBA00023239"/>
    </source>
</evidence>
<dbReference type="Pfam" id="PF02586">
    <property type="entry name" value="SRAP"/>
    <property type="match status" value="1"/>
</dbReference>
<dbReference type="EMBL" id="BMPO01000002">
    <property type="protein sequence ID" value="GGJ86859.1"/>
    <property type="molecule type" value="Genomic_DNA"/>
</dbReference>
<dbReference type="InterPro" id="IPR036590">
    <property type="entry name" value="SRAP-like"/>
</dbReference>
<gene>
    <name evidence="9" type="ORF">GCM10009304_11100</name>
</gene>
<reference evidence="9" key="1">
    <citation type="journal article" date="2014" name="Int. J. Syst. Evol. Microbiol.">
        <title>Complete genome sequence of Corynebacterium casei LMG S-19264T (=DSM 44701T), isolated from a smear-ripened cheese.</title>
        <authorList>
            <consortium name="US DOE Joint Genome Institute (JGI-PGF)"/>
            <person name="Walter F."/>
            <person name="Albersmeier A."/>
            <person name="Kalinowski J."/>
            <person name="Ruckert C."/>
        </authorList>
    </citation>
    <scope>NUCLEOTIDE SEQUENCE</scope>
    <source>
        <strain evidence="9">JCM 30078</strain>
    </source>
</reference>
<dbReference type="GO" id="GO:0106300">
    <property type="term" value="P:protein-DNA covalent cross-linking repair"/>
    <property type="evidence" value="ECO:0007669"/>
    <property type="project" value="InterPro"/>
</dbReference>
<evidence type="ECO:0000313" key="9">
    <source>
        <dbReference type="EMBL" id="GGJ86859.1"/>
    </source>
</evidence>
<dbReference type="GO" id="GO:0003697">
    <property type="term" value="F:single-stranded DNA binding"/>
    <property type="evidence" value="ECO:0007669"/>
    <property type="project" value="InterPro"/>
</dbReference>
<dbReference type="EC" id="3.4.-.-" evidence="8"/>
<evidence type="ECO:0000256" key="1">
    <source>
        <dbReference type="ARBA" id="ARBA00008136"/>
    </source>
</evidence>
<comment type="caution">
    <text evidence="9">The sequence shown here is derived from an EMBL/GenBank/DDBJ whole genome shotgun (WGS) entry which is preliminary data.</text>
</comment>
<protein>
    <recommendedName>
        <fullName evidence="8">Abasic site processing protein</fullName>
        <ecNumber evidence="8">3.4.-.-</ecNumber>
    </recommendedName>
</protein>
<dbReference type="PANTHER" id="PTHR13604:SF0">
    <property type="entry name" value="ABASIC SITE PROCESSING PROTEIN HMCES"/>
    <property type="match status" value="1"/>
</dbReference>
<keyword evidence="3" id="KW-0227">DNA damage</keyword>
<evidence type="ECO:0000256" key="3">
    <source>
        <dbReference type="ARBA" id="ARBA00022763"/>
    </source>
</evidence>
<dbReference type="PANTHER" id="PTHR13604">
    <property type="entry name" value="DC12-RELATED"/>
    <property type="match status" value="1"/>
</dbReference>
<dbReference type="Proteomes" id="UP000635983">
    <property type="component" value="Unassembled WGS sequence"/>
</dbReference>
<evidence type="ECO:0000256" key="4">
    <source>
        <dbReference type="ARBA" id="ARBA00022801"/>
    </source>
</evidence>
<sequence length="180" mass="20581">MCGRLAQHRAAERYLAFLGVTAQMVGRVEDETIQRFNVAPTTPVDLIRPSENGLIWKAERWGWEPSWATRRFGNIINATREKVATSAYYRAIWPNRAIVAIDGWYEWCEMPGAKRKQPFFIRHATNEPIFIAAVGQFSPQDAEPKDSDGFRIVTADSEGGMVDVHDRRPVAFDREVAQEW</sequence>
<dbReference type="AlphaFoldDB" id="A0A917PQ23"/>
<accession>A0A917PQ23</accession>
<keyword evidence="6" id="KW-0238">DNA-binding</keyword>
<keyword evidence="5" id="KW-0190">Covalent protein-DNA linkage</keyword>
<evidence type="ECO:0000256" key="6">
    <source>
        <dbReference type="ARBA" id="ARBA00023125"/>
    </source>
</evidence>